<evidence type="ECO:0000313" key="4">
    <source>
        <dbReference type="EMBL" id="OQP66243.1"/>
    </source>
</evidence>
<keyword evidence="5" id="KW-1185">Reference proteome</keyword>
<sequence length="254" mass="30356">MTTYYDINWLTERFESGDTFKYIFFWGHTNKYNEEVGKFCFSQWFESPFTVDNIVYKTAEHWMMAHKALLFGDKNIFDKIISCDKPGEAKELGRQVLGYDDLTWNEKKFEIVKLGNIHKFNQYPEFSDYLLKTENRILVEASPVDTIWGIGLSQDSKDIDNIYAWRGQNLLGFALMETRDFLKEFGHFKPLDNSIQPPWSKFPNVDSSDMFWRMGKGEDYLIEFSKYYQNLTDREKTIYKLINPQPYEWTDFYD</sequence>
<comment type="catalytic activity">
    <reaction evidence="1">
        <text>5-amino-6-(5-phospho-D-ribosylamino)uracil + H2O = 5,6-diaminouracil + D-ribose 5-phosphate</text>
        <dbReference type="Rhea" id="RHEA:55020"/>
        <dbReference type="ChEBI" id="CHEBI:15377"/>
        <dbReference type="ChEBI" id="CHEBI:46252"/>
        <dbReference type="ChEBI" id="CHEBI:58453"/>
        <dbReference type="ChEBI" id="CHEBI:78346"/>
    </reaction>
</comment>
<dbReference type="CDD" id="cd15457">
    <property type="entry name" value="NADAR"/>
    <property type="match status" value="1"/>
</dbReference>
<evidence type="ECO:0000259" key="3">
    <source>
        <dbReference type="Pfam" id="PF08719"/>
    </source>
</evidence>
<comment type="catalytic activity">
    <reaction evidence="2">
        <text>2,5-diamino-6-hydroxy-4-(5-phosphoribosylamino)-pyrimidine + H2O = 2,5,6-triamino-4-hydroxypyrimidine + D-ribose 5-phosphate</text>
        <dbReference type="Rhea" id="RHEA:23436"/>
        <dbReference type="ChEBI" id="CHEBI:15377"/>
        <dbReference type="ChEBI" id="CHEBI:58614"/>
        <dbReference type="ChEBI" id="CHEBI:78346"/>
        <dbReference type="ChEBI" id="CHEBI:137796"/>
    </reaction>
</comment>
<dbReference type="InterPro" id="IPR012816">
    <property type="entry name" value="NADAR"/>
</dbReference>
<evidence type="ECO:0000256" key="1">
    <source>
        <dbReference type="ARBA" id="ARBA00000022"/>
    </source>
</evidence>
<dbReference type="EMBL" id="LVYD01000002">
    <property type="protein sequence ID" value="OQP66243.1"/>
    <property type="molecule type" value="Genomic_DNA"/>
</dbReference>
<gene>
    <name evidence="4" type="ORF">A3860_12110</name>
</gene>
<name>A0A1V9G6J5_9BACT</name>
<comment type="caution">
    <text evidence="4">The sequence shown here is derived from an EMBL/GenBank/DDBJ whole genome shotgun (WGS) entry which is preliminary data.</text>
</comment>
<dbReference type="Pfam" id="PF08719">
    <property type="entry name" value="NADAR"/>
    <property type="match status" value="1"/>
</dbReference>
<dbReference type="STRING" id="1703345.A3860_12110"/>
<accession>A0A1V9G6J5</accession>
<organism evidence="4 5">
    <name type="scientific">Niastella vici</name>
    <dbReference type="NCBI Taxonomy" id="1703345"/>
    <lineage>
        <taxon>Bacteria</taxon>
        <taxon>Pseudomonadati</taxon>
        <taxon>Bacteroidota</taxon>
        <taxon>Chitinophagia</taxon>
        <taxon>Chitinophagales</taxon>
        <taxon>Chitinophagaceae</taxon>
        <taxon>Niastella</taxon>
    </lineage>
</organism>
<dbReference type="InterPro" id="IPR037238">
    <property type="entry name" value="YbiA-like_sf"/>
</dbReference>
<reference evidence="4 5" key="1">
    <citation type="submission" date="2016-03" db="EMBL/GenBank/DDBJ databases">
        <title>Niastella vici sp. nov., isolated from farmland soil.</title>
        <authorList>
            <person name="Chen L."/>
            <person name="Wang D."/>
            <person name="Yang S."/>
            <person name="Wang G."/>
        </authorList>
    </citation>
    <scope>NUCLEOTIDE SEQUENCE [LARGE SCALE GENOMIC DNA]</scope>
    <source>
        <strain evidence="4 5">DJ57</strain>
    </source>
</reference>
<evidence type="ECO:0000313" key="5">
    <source>
        <dbReference type="Proteomes" id="UP000192796"/>
    </source>
</evidence>
<feature type="domain" description="NADAR" evidence="3">
    <location>
        <begin position="24"/>
        <end position="182"/>
    </location>
</feature>
<dbReference type="NCBIfam" id="TIGR02464">
    <property type="entry name" value="ribofla_fusion"/>
    <property type="match status" value="1"/>
</dbReference>
<dbReference type="RefSeq" id="WP_081145178.1">
    <property type="nucleotide sequence ID" value="NZ_LVYD01000002.1"/>
</dbReference>
<protein>
    <recommendedName>
        <fullName evidence="3">NADAR domain-containing protein</fullName>
    </recommendedName>
</protein>
<dbReference type="AlphaFoldDB" id="A0A1V9G6J5"/>
<dbReference type="SUPFAM" id="SSF143990">
    <property type="entry name" value="YbiA-like"/>
    <property type="match status" value="1"/>
</dbReference>
<dbReference type="Proteomes" id="UP000192796">
    <property type="component" value="Unassembled WGS sequence"/>
</dbReference>
<dbReference type="Gene3D" id="1.10.357.40">
    <property type="entry name" value="YbiA-like"/>
    <property type="match status" value="1"/>
</dbReference>
<proteinExistence type="predicted"/>
<evidence type="ECO:0000256" key="2">
    <source>
        <dbReference type="ARBA" id="ARBA00000751"/>
    </source>
</evidence>
<dbReference type="OrthoDB" id="67297at2"/>